<dbReference type="PANTHER" id="PTHR43346:SF1">
    <property type="entry name" value="QUERCETIN 2,3-DIOXYGENASE-RELATED"/>
    <property type="match status" value="1"/>
</dbReference>
<dbReference type="InterPro" id="IPR013096">
    <property type="entry name" value="Cupin_2"/>
</dbReference>
<dbReference type="EMBL" id="BART01000081">
    <property type="protein sequence ID" value="GAG63734.1"/>
    <property type="molecule type" value="Genomic_DNA"/>
</dbReference>
<dbReference type="InterPro" id="IPR014710">
    <property type="entry name" value="RmlC-like_jellyroll"/>
</dbReference>
<dbReference type="Pfam" id="PF07883">
    <property type="entry name" value="Cupin_2"/>
    <property type="match status" value="1"/>
</dbReference>
<dbReference type="EMBL" id="BART01000081">
    <property type="protein sequence ID" value="GAG63724.1"/>
    <property type="molecule type" value="Genomic_DNA"/>
</dbReference>
<evidence type="ECO:0000259" key="1">
    <source>
        <dbReference type="Pfam" id="PF07883"/>
    </source>
</evidence>
<proteinExistence type="predicted"/>
<organism evidence="2">
    <name type="scientific">marine sediment metagenome</name>
    <dbReference type="NCBI Taxonomy" id="412755"/>
    <lineage>
        <taxon>unclassified sequences</taxon>
        <taxon>metagenomes</taxon>
        <taxon>ecological metagenomes</taxon>
    </lineage>
</organism>
<evidence type="ECO:0000313" key="3">
    <source>
        <dbReference type="EMBL" id="GAG63734.1"/>
    </source>
</evidence>
<dbReference type="Gene3D" id="2.60.120.10">
    <property type="entry name" value="Jelly Rolls"/>
    <property type="match status" value="1"/>
</dbReference>
<name>X0Z3Z2_9ZZZZ</name>
<sequence length="111" mass="13033">MQRVNEYECKFRGGDWGVKYIIRGPRIDWGIILLKPGQTMGVHGHQEVEETFYFIKGSPKILVNDVEYRVKEGDAFRLDSLEKHDIVNDTQEEVKLIFIKTPYLPEDKITY</sequence>
<protein>
    <recommendedName>
        <fullName evidence="1">Cupin type-2 domain-containing protein</fullName>
    </recommendedName>
</protein>
<dbReference type="InterPro" id="IPR052538">
    <property type="entry name" value="Flavonoid_dioxygenase-like"/>
</dbReference>
<gene>
    <name evidence="2" type="ORF">S01H4_00569</name>
    <name evidence="3" type="ORF">S01H4_00571</name>
</gene>
<dbReference type="AlphaFoldDB" id="X0Z3Z2"/>
<dbReference type="InterPro" id="IPR011051">
    <property type="entry name" value="RmlC_Cupin_sf"/>
</dbReference>
<reference evidence="2" key="1">
    <citation type="journal article" date="2014" name="Front. Microbiol.">
        <title>High frequency of phylogenetically diverse reductive dehalogenase-homologous genes in deep subseafloor sedimentary metagenomes.</title>
        <authorList>
            <person name="Kawai M."/>
            <person name="Futagami T."/>
            <person name="Toyoda A."/>
            <person name="Takaki Y."/>
            <person name="Nishi S."/>
            <person name="Hori S."/>
            <person name="Arai W."/>
            <person name="Tsubouchi T."/>
            <person name="Morono Y."/>
            <person name="Uchiyama I."/>
            <person name="Ito T."/>
            <person name="Fujiyama A."/>
            <person name="Inagaki F."/>
            <person name="Takami H."/>
        </authorList>
    </citation>
    <scope>NUCLEOTIDE SEQUENCE</scope>
    <source>
        <strain evidence="2">Expedition CK06-06</strain>
    </source>
</reference>
<feature type="domain" description="Cupin type-2" evidence="1">
    <location>
        <begin position="31"/>
        <end position="99"/>
    </location>
</feature>
<comment type="caution">
    <text evidence="2">The sequence shown here is derived from an EMBL/GenBank/DDBJ whole genome shotgun (WGS) entry which is preliminary data.</text>
</comment>
<dbReference type="PANTHER" id="PTHR43346">
    <property type="entry name" value="LIGAND BINDING DOMAIN PROTEIN, PUTATIVE (AFU_ORTHOLOGUE AFUA_6G14370)-RELATED"/>
    <property type="match status" value="1"/>
</dbReference>
<evidence type="ECO:0000313" key="2">
    <source>
        <dbReference type="EMBL" id="GAG63724.1"/>
    </source>
</evidence>
<dbReference type="SUPFAM" id="SSF51182">
    <property type="entry name" value="RmlC-like cupins"/>
    <property type="match status" value="1"/>
</dbReference>
<accession>X0Z3Z2</accession>